<evidence type="ECO:0000313" key="3">
    <source>
        <dbReference type="Proteomes" id="UP000050761"/>
    </source>
</evidence>
<reference evidence="4" key="2">
    <citation type="submission" date="2019-09" db="UniProtKB">
        <authorList>
            <consortium name="WormBaseParasite"/>
        </authorList>
    </citation>
    <scope>IDENTIFICATION</scope>
</reference>
<accession>A0A3P7Z3V9</accession>
<reference evidence="2 3" key="1">
    <citation type="submission" date="2018-11" db="EMBL/GenBank/DDBJ databases">
        <authorList>
            <consortium name="Pathogen Informatics"/>
        </authorList>
    </citation>
    <scope>NUCLEOTIDE SEQUENCE [LARGE SCALE GENOMIC DNA]</scope>
</reference>
<sequence length="109" mass="11932">MLYALTPPAPFDRKQHPHLVGPISISDELAADISMEPVKLMVLIETIQVFYVLGDSENVPKASSNVSGDPENVPYSSPNVHVDSKDVPKLSFNVIGDSDIADHHLTVRR</sequence>
<dbReference type="WBParaSite" id="HPBE_0001344001-mRNA-1">
    <property type="protein sequence ID" value="HPBE_0001344001-mRNA-1"/>
    <property type="gene ID" value="HPBE_0001344001"/>
</dbReference>
<evidence type="ECO:0000313" key="2">
    <source>
        <dbReference type="EMBL" id="VDO96166.1"/>
    </source>
</evidence>
<organism evidence="2">
    <name type="scientific">Heligmosomoides polygyrus</name>
    <name type="common">Parasitic roundworm</name>
    <dbReference type="NCBI Taxonomy" id="6339"/>
    <lineage>
        <taxon>Eukaryota</taxon>
        <taxon>Metazoa</taxon>
        <taxon>Ecdysozoa</taxon>
        <taxon>Nematoda</taxon>
        <taxon>Chromadorea</taxon>
        <taxon>Rhabditida</taxon>
        <taxon>Rhabditina</taxon>
        <taxon>Rhabditomorpha</taxon>
        <taxon>Strongyloidea</taxon>
        <taxon>Heligmosomidae</taxon>
        <taxon>Heligmosomoides</taxon>
    </lineage>
</organism>
<dbReference type="EMBL" id="UZAH01027919">
    <property type="protein sequence ID" value="VDO96166.1"/>
    <property type="molecule type" value="Genomic_DNA"/>
</dbReference>
<evidence type="ECO:0000256" key="1">
    <source>
        <dbReference type="SAM" id="MobiDB-lite"/>
    </source>
</evidence>
<dbReference type="Proteomes" id="UP000050761">
    <property type="component" value="Unassembled WGS sequence"/>
</dbReference>
<feature type="region of interest" description="Disordered" evidence="1">
    <location>
        <begin position="61"/>
        <end position="82"/>
    </location>
</feature>
<dbReference type="OrthoDB" id="5853592at2759"/>
<dbReference type="AlphaFoldDB" id="A0A3P7Z3V9"/>
<proteinExistence type="predicted"/>
<evidence type="ECO:0000313" key="4">
    <source>
        <dbReference type="WBParaSite" id="HPBE_0001344001-mRNA-1"/>
    </source>
</evidence>
<keyword evidence="3" id="KW-1185">Reference proteome</keyword>
<protein>
    <submittedName>
        <fullName evidence="2 4">Uncharacterized protein</fullName>
    </submittedName>
</protein>
<name>A0A3P7Z3V9_HELPZ</name>
<gene>
    <name evidence="2" type="ORF">HPBE_LOCUS13441</name>
</gene>